<organism evidence="4 5">
    <name type="scientific">Streptomyces alkaliterrae</name>
    <dbReference type="NCBI Taxonomy" id="2213162"/>
    <lineage>
        <taxon>Bacteria</taxon>
        <taxon>Bacillati</taxon>
        <taxon>Actinomycetota</taxon>
        <taxon>Actinomycetes</taxon>
        <taxon>Kitasatosporales</taxon>
        <taxon>Streptomycetaceae</taxon>
        <taxon>Streptomyces</taxon>
    </lineage>
</organism>
<feature type="transmembrane region" description="Helical" evidence="1">
    <location>
        <begin position="81"/>
        <end position="98"/>
    </location>
</feature>
<protein>
    <submittedName>
        <fullName evidence="4">DUF485 domain-containing protein</fullName>
    </submittedName>
</protein>
<evidence type="ECO:0000313" key="6">
    <source>
        <dbReference type="Proteomes" id="UP000517765"/>
    </source>
</evidence>
<dbReference type="PANTHER" id="PTHR38441:SF1">
    <property type="entry name" value="MEMBRANE PROTEIN"/>
    <property type="match status" value="1"/>
</dbReference>
<keyword evidence="1" id="KW-0472">Membrane</keyword>
<accession>A0A5P0YKR4</accession>
<gene>
    <name evidence="4" type="ORF">FNX44_002670</name>
    <name evidence="2" type="ORF">H3146_15045</name>
    <name evidence="3" type="ORF">H3147_07965</name>
</gene>
<keyword evidence="1" id="KW-0812">Transmembrane</keyword>
<dbReference type="EMBL" id="VJYK02000014">
    <property type="protein sequence ID" value="MQS00801.1"/>
    <property type="molecule type" value="Genomic_DNA"/>
</dbReference>
<keyword evidence="5" id="KW-1185">Reference proteome</keyword>
<reference evidence="4 5" key="1">
    <citation type="submission" date="2019-10" db="EMBL/GenBank/DDBJ databases">
        <title>Streptomyces sp. nov., a novel actinobacterium isolated from alkaline environment.</title>
        <authorList>
            <person name="Golinska P."/>
        </authorList>
    </citation>
    <scope>NUCLEOTIDE SEQUENCE [LARGE SCALE GENOMIC DNA]</scope>
    <source>
        <strain evidence="4 5">OF1</strain>
    </source>
</reference>
<reference evidence="6 7" key="2">
    <citation type="submission" date="2020-05" db="EMBL/GenBank/DDBJ databases">
        <title>Classification of alakaliphilic streptomycetes isolated from an alkaline soil next to Lonar Crater, India and a proposal for the recognition of Streptomyces alkaliterrae sp. nov.</title>
        <authorList>
            <person name="Golinska P."/>
        </authorList>
    </citation>
    <scope>NUCLEOTIDE SEQUENCE [LARGE SCALE GENOMIC DNA]</scope>
    <source>
        <strain evidence="7">OF3</strain>
        <strain evidence="6">OF8</strain>
    </source>
</reference>
<proteinExistence type="predicted"/>
<comment type="caution">
    <text evidence="4">The sequence shown here is derived from an EMBL/GenBank/DDBJ whole genome shotgun (WGS) entry which is preliminary data.</text>
</comment>
<dbReference type="Proteomes" id="UP000320857">
    <property type="component" value="Unassembled WGS sequence"/>
</dbReference>
<sequence>MTQHGTYGGTRPPEPQGAFGFDPWYDELASGREGWLPVAPPPGGVPESRRNGPAYDEAGAVYLAVQRSPEFQEVRRRHRRFVFPATAAFLGWYLLYIVTATAAPELMARPVGAGPVNVGMLAGLGQFVSTALLTWLYVNRARRRWDKEAFDLRWDTQLRTRGAAR</sequence>
<dbReference type="Proteomes" id="UP000525686">
    <property type="component" value="Unassembled WGS sequence"/>
</dbReference>
<dbReference type="InterPro" id="IPR007436">
    <property type="entry name" value="DUF485"/>
</dbReference>
<dbReference type="EMBL" id="JABJXA010000033">
    <property type="protein sequence ID" value="MBB1258765.1"/>
    <property type="molecule type" value="Genomic_DNA"/>
</dbReference>
<dbReference type="Proteomes" id="UP000517765">
    <property type="component" value="Unassembled WGS sequence"/>
</dbReference>
<dbReference type="RefSeq" id="WP_143646282.1">
    <property type="nucleotide sequence ID" value="NZ_JABJWZ010000129.1"/>
</dbReference>
<dbReference type="Pfam" id="PF04341">
    <property type="entry name" value="DUF485"/>
    <property type="match status" value="1"/>
</dbReference>
<evidence type="ECO:0000313" key="2">
    <source>
        <dbReference type="EMBL" id="MBB1254669.1"/>
    </source>
</evidence>
<evidence type="ECO:0000313" key="7">
    <source>
        <dbReference type="Proteomes" id="UP000525686"/>
    </source>
</evidence>
<evidence type="ECO:0000313" key="3">
    <source>
        <dbReference type="EMBL" id="MBB1258765.1"/>
    </source>
</evidence>
<dbReference type="AlphaFoldDB" id="A0A5P0YKR4"/>
<evidence type="ECO:0000313" key="4">
    <source>
        <dbReference type="EMBL" id="MQS00801.1"/>
    </source>
</evidence>
<dbReference type="PANTHER" id="PTHR38441">
    <property type="entry name" value="INTEGRAL MEMBRANE PROTEIN-RELATED"/>
    <property type="match status" value="1"/>
</dbReference>
<dbReference type="EMBL" id="JABJWZ010000129">
    <property type="protein sequence ID" value="MBB1254669.1"/>
    <property type="molecule type" value="Genomic_DNA"/>
</dbReference>
<reference evidence="2" key="3">
    <citation type="journal article" name="Syst. Appl. Microbiol.">
        <title>Streptomyces alkaliterrae sp. nov., isolated from an alkaline soil, and emended descriptions of Streptomyces alkaliphilus, Streptomyces calidiresistens and Streptomyces durbertensis.</title>
        <authorList>
            <person name="Swiecimska M."/>
            <person name="Golinska P."/>
            <person name="Nouioui I."/>
            <person name="Wypij M."/>
            <person name="Rai M."/>
            <person name="Sangal V."/>
            <person name="Goodfellow M."/>
        </authorList>
    </citation>
    <scope>NUCLEOTIDE SEQUENCE</scope>
    <source>
        <strain evidence="2">OF3</strain>
        <strain evidence="3">OF8</strain>
    </source>
</reference>
<evidence type="ECO:0000256" key="1">
    <source>
        <dbReference type="SAM" id="Phobius"/>
    </source>
</evidence>
<name>A0A5P0YKR4_9ACTN</name>
<evidence type="ECO:0000313" key="5">
    <source>
        <dbReference type="Proteomes" id="UP000320857"/>
    </source>
</evidence>
<keyword evidence="1" id="KW-1133">Transmembrane helix</keyword>
<feature type="transmembrane region" description="Helical" evidence="1">
    <location>
        <begin position="118"/>
        <end position="138"/>
    </location>
</feature>